<dbReference type="RefSeq" id="WP_219872774.1">
    <property type="nucleotide sequence ID" value="NZ_JAHZIJ010000007.1"/>
</dbReference>
<dbReference type="PANTHER" id="PTHR43498:SF1">
    <property type="entry name" value="COB--COM HETERODISULFIDE REDUCTASE IRON-SULFUR SUBUNIT A"/>
    <property type="match status" value="1"/>
</dbReference>
<reference evidence="6 7" key="1">
    <citation type="submission" date="2021-07" db="EMBL/GenBank/DDBJ databases">
        <title>Paenibacillus radiodurans sp. nov., isolated from the southeastern edge of Tengger Desert.</title>
        <authorList>
            <person name="Zhang G."/>
        </authorList>
    </citation>
    <scope>NUCLEOTIDE SEQUENCE [LARGE SCALE GENOMIC DNA]</scope>
    <source>
        <strain evidence="6 7">DT7-4</strain>
    </source>
</reference>
<evidence type="ECO:0000256" key="3">
    <source>
        <dbReference type="ARBA" id="ARBA00023002"/>
    </source>
</evidence>
<accession>A0ABS7D6S6</accession>
<dbReference type="PANTHER" id="PTHR43498">
    <property type="entry name" value="FERREDOXIN:COB-COM HETERODISULFIDE REDUCTASE SUBUNIT A"/>
    <property type="match status" value="1"/>
</dbReference>
<keyword evidence="7" id="KW-1185">Reference proteome</keyword>
<dbReference type="Gene3D" id="2.60.120.260">
    <property type="entry name" value="Galactose-binding domain-like"/>
    <property type="match status" value="1"/>
</dbReference>
<keyword evidence="1" id="KW-0004">4Fe-4S</keyword>
<keyword evidence="4" id="KW-0408">Iron</keyword>
<keyword evidence="2" id="KW-0479">Metal-binding</keyword>
<gene>
    <name evidence="6" type="ORF">K0T92_12330</name>
</gene>
<dbReference type="SUPFAM" id="SSF51905">
    <property type="entry name" value="FAD/NAD(P)-binding domain"/>
    <property type="match status" value="1"/>
</dbReference>
<dbReference type="InterPro" id="IPR036188">
    <property type="entry name" value="FAD/NAD-bd_sf"/>
</dbReference>
<dbReference type="EMBL" id="JAHZIJ010000007">
    <property type="protein sequence ID" value="MBW7475539.1"/>
    <property type="molecule type" value="Genomic_DNA"/>
</dbReference>
<keyword evidence="5" id="KW-0411">Iron-sulfur</keyword>
<sequence>MRYEHVQSDVTVVGGGLSGVSAAVAAARLGQKVALIQNRPVLGGNSSSEMRVWVVGATGHGVNRYARETGILGEMFVENQYTNPEGNPYYWDLIVLEKVRHEPNIQLFLNTDVHEVEAEGDELNRHIKSVTGWMMGSERKIRFESPVFLDCTGDGLIGFLAGAKYQIGREAKHEYNEAWAPDVSDNITLGSTLLFYTKDAGRPVKFVPPSFTKDITQTPIPIKRVLNSGDSGCHYWWIEWGGEEEIDTLHDNERIRDELWSVIYGIWDYIKNSGKFEADTMTLEWVGSMPGKREYRRFKGDYVLNQNDLERQTQFEDNITYGGWSIDLHPPEGMYAADYTSRHYHADGIYQIPYRSLYSVNVDNLLFAGRSISATQIAFGSSRVMGTCASVGQAAGTAAALCVDNKATPREIYEKHLKQLQQTLLWEDASIIGIKNDDPADLAPQAEVMASSHISRLAVESADESFELATDVAFLLPVDPGIESIQILLDTADDTIVEVEVWDTGRPENYIPHQLQVRDVQAVGRGSKQWITFNLPWNPENAQNAFVVIKENPSVSVYLSHQPMSGVLSFIKEKALNVARGMESLNQDQLVVKWNMKRVVRKPFCFRLVNETKAFEPGKIIDGYQRPYGGAHMWLSAHVKDGAWIALKWDKEVTFNEIHITFNDDVNEDLINLHHHRTEFDIIPELVRDYRLEVLEKDSWKVLFEVKGNRQRKRKHVLENGVQAKQLRLVVEQTNGTSYAEVVEIRVR</sequence>
<evidence type="ECO:0000256" key="5">
    <source>
        <dbReference type="ARBA" id="ARBA00023014"/>
    </source>
</evidence>
<evidence type="ECO:0000313" key="6">
    <source>
        <dbReference type="EMBL" id="MBW7475539.1"/>
    </source>
</evidence>
<evidence type="ECO:0000256" key="2">
    <source>
        <dbReference type="ARBA" id="ARBA00022723"/>
    </source>
</evidence>
<dbReference type="Pfam" id="PF12831">
    <property type="entry name" value="FAD_oxidored"/>
    <property type="match status" value="1"/>
</dbReference>
<dbReference type="Proteomes" id="UP000812277">
    <property type="component" value="Unassembled WGS sequence"/>
</dbReference>
<comment type="caution">
    <text evidence="6">The sequence shown here is derived from an EMBL/GenBank/DDBJ whole genome shotgun (WGS) entry which is preliminary data.</text>
</comment>
<evidence type="ECO:0000256" key="1">
    <source>
        <dbReference type="ARBA" id="ARBA00022485"/>
    </source>
</evidence>
<organism evidence="6 7">
    <name type="scientific">Paenibacillus oenotherae</name>
    <dbReference type="NCBI Taxonomy" id="1435645"/>
    <lineage>
        <taxon>Bacteria</taxon>
        <taxon>Bacillati</taxon>
        <taxon>Bacillota</taxon>
        <taxon>Bacilli</taxon>
        <taxon>Bacillales</taxon>
        <taxon>Paenibacillaceae</taxon>
        <taxon>Paenibacillus</taxon>
    </lineage>
</organism>
<dbReference type="InterPro" id="IPR008979">
    <property type="entry name" value="Galactose-bd-like_sf"/>
</dbReference>
<evidence type="ECO:0000256" key="4">
    <source>
        <dbReference type="ARBA" id="ARBA00023004"/>
    </source>
</evidence>
<keyword evidence="3" id="KW-0560">Oxidoreductase</keyword>
<dbReference type="SUPFAM" id="SSF49785">
    <property type="entry name" value="Galactose-binding domain-like"/>
    <property type="match status" value="1"/>
</dbReference>
<proteinExistence type="predicted"/>
<dbReference type="InterPro" id="IPR039650">
    <property type="entry name" value="HdrA-like"/>
</dbReference>
<protein>
    <submittedName>
        <fullName evidence="6">FAD-dependent oxidoreductase</fullName>
    </submittedName>
</protein>
<name>A0ABS7D6S6_9BACL</name>
<evidence type="ECO:0000313" key="7">
    <source>
        <dbReference type="Proteomes" id="UP000812277"/>
    </source>
</evidence>
<dbReference type="Gene3D" id="3.50.50.60">
    <property type="entry name" value="FAD/NAD(P)-binding domain"/>
    <property type="match status" value="1"/>
</dbReference>